<protein>
    <recommendedName>
        <fullName evidence="3">Bacteriophage abortive infection AbiH</fullName>
    </recommendedName>
</protein>
<proteinExistence type="predicted"/>
<organism evidence="1 2">
    <name type="scientific">Flavobacterium amnicola</name>
    <dbReference type="NCBI Taxonomy" id="2506422"/>
    <lineage>
        <taxon>Bacteria</taxon>
        <taxon>Pseudomonadati</taxon>
        <taxon>Bacteroidota</taxon>
        <taxon>Flavobacteriia</taxon>
        <taxon>Flavobacteriales</taxon>
        <taxon>Flavobacteriaceae</taxon>
        <taxon>Flavobacterium</taxon>
    </lineage>
</organism>
<dbReference type="EMBL" id="SBKO01000001">
    <property type="protein sequence ID" value="RXR20798.1"/>
    <property type="molecule type" value="Genomic_DNA"/>
</dbReference>
<accession>A0A4Q1K4W1</accession>
<evidence type="ECO:0000313" key="1">
    <source>
        <dbReference type="EMBL" id="RXR20798.1"/>
    </source>
</evidence>
<evidence type="ECO:0008006" key="3">
    <source>
        <dbReference type="Google" id="ProtNLM"/>
    </source>
</evidence>
<dbReference type="RefSeq" id="WP_129434039.1">
    <property type="nucleotide sequence ID" value="NZ_SBKO01000001.1"/>
</dbReference>
<name>A0A4Q1K4W1_9FLAO</name>
<dbReference type="InterPro" id="IPR025935">
    <property type="entry name" value="AbiH"/>
</dbReference>
<keyword evidence="2" id="KW-1185">Reference proteome</keyword>
<comment type="caution">
    <text evidence="1">The sequence shown here is derived from an EMBL/GenBank/DDBJ whole genome shotgun (WGS) entry which is preliminary data.</text>
</comment>
<evidence type="ECO:0000313" key="2">
    <source>
        <dbReference type="Proteomes" id="UP000290283"/>
    </source>
</evidence>
<dbReference type="Proteomes" id="UP000290283">
    <property type="component" value="Unassembled WGS sequence"/>
</dbReference>
<sequence length="406" mass="48688">MGKILITGNGFDLFHGLPTKYGHFMAIMKSIEELSIDGKITFESLFNESFQDKYKNDYNLILENYKVEKIIYEELEINKLFQNLSKNLWYKYFKTVLEVDTWIDFEIEIENVLSQLALLFDYMSLNHNKQKRLIPIQEINIDENFFVFGFTRFHNENYNRLNDDFIKKKNQKIDELKILKLLSSSLDEFKSIFNSYLENIVYKLFEFKKTETDFPFNQLTNIFTFNYTPTVERLYNINIEKVIYLHGKSNSKDDIQNLVMGISDIEGVIKNHKMYDFAKYYQKFIGNSNQKFIKVPKQKTNSLNEHIFYIIGHSLDKSDKEYISEIFKFLEYDLKKRSKICIFYYDKNDMESKSKNLFSIIDKNLIIEFNKEGRIYFVELNNQNIKIELNKTIYNDYSGENRISIR</sequence>
<dbReference type="Pfam" id="PF14253">
    <property type="entry name" value="AbiH"/>
    <property type="match status" value="1"/>
</dbReference>
<gene>
    <name evidence="1" type="ORF">EQG63_02360</name>
</gene>
<dbReference type="OrthoDB" id="5903604at2"/>
<dbReference type="AlphaFoldDB" id="A0A4Q1K4W1"/>
<reference evidence="2" key="1">
    <citation type="submission" date="2019-01" db="EMBL/GenBank/DDBJ databases">
        <title>Cytophagaceae bacterium strain CAR-16.</title>
        <authorList>
            <person name="Chen W.-M."/>
        </authorList>
    </citation>
    <scope>NUCLEOTIDE SEQUENCE [LARGE SCALE GENOMIC DNA]</scope>
    <source>
        <strain evidence="2">LLJ-11</strain>
    </source>
</reference>